<dbReference type="PANTHER" id="PTHR43744:SF12">
    <property type="entry name" value="ABC TRANSPORTER PERMEASE PROTEIN MG189-RELATED"/>
    <property type="match status" value="1"/>
</dbReference>
<protein>
    <recommendedName>
        <fullName evidence="8">ABC transmembrane type-1 domain-containing protein</fullName>
    </recommendedName>
</protein>
<evidence type="ECO:0000256" key="7">
    <source>
        <dbReference type="RuleBase" id="RU363032"/>
    </source>
</evidence>
<keyword evidence="3" id="KW-1003">Cell membrane</keyword>
<name>G5I9I1_9FIRM</name>
<evidence type="ECO:0000313" key="10">
    <source>
        <dbReference type="Proteomes" id="UP000005384"/>
    </source>
</evidence>
<accession>G5I9I1</accession>
<dbReference type="RefSeq" id="WP_006778152.1">
    <property type="nucleotide sequence ID" value="NZ_CP040506.1"/>
</dbReference>
<evidence type="ECO:0000256" key="5">
    <source>
        <dbReference type="ARBA" id="ARBA00022989"/>
    </source>
</evidence>
<evidence type="ECO:0000259" key="8">
    <source>
        <dbReference type="PROSITE" id="PS50928"/>
    </source>
</evidence>
<dbReference type="EMBL" id="ADLN01000001">
    <property type="protein sequence ID" value="EHI61720.1"/>
    <property type="molecule type" value="Genomic_DNA"/>
</dbReference>
<dbReference type="PATRIC" id="fig|742737.3.peg.164"/>
<comment type="similarity">
    <text evidence="7">Belongs to the binding-protein-dependent transport system permease family.</text>
</comment>
<dbReference type="PANTHER" id="PTHR43744">
    <property type="entry name" value="ABC TRANSPORTER PERMEASE PROTEIN MG189-RELATED-RELATED"/>
    <property type="match status" value="1"/>
</dbReference>
<dbReference type="CDD" id="cd06261">
    <property type="entry name" value="TM_PBP2"/>
    <property type="match status" value="1"/>
</dbReference>
<dbReference type="InterPro" id="IPR000515">
    <property type="entry name" value="MetI-like"/>
</dbReference>
<dbReference type="Proteomes" id="UP000005384">
    <property type="component" value="Unassembled WGS sequence"/>
</dbReference>
<dbReference type="GO" id="GO:0005886">
    <property type="term" value="C:plasma membrane"/>
    <property type="evidence" value="ECO:0007669"/>
    <property type="project" value="UniProtKB-SubCell"/>
</dbReference>
<comment type="caution">
    <text evidence="9">The sequence shown here is derived from an EMBL/GenBank/DDBJ whole genome shotgun (WGS) entry which is preliminary data.</text>
</comment>
<reference evidence="9 10" key="1">
    <citation type="submission" date="2011-08" db="EMBL/GenBank/DDBJ databases">
        <title>The Genome Sequence of Clostridium hathewayi WAL-18680.</title>
        <authorList>
            <consortium name="The Broad Institute Genome Sequencing Platform"/>
            <person name="Earl A."/>
            <person name="Ward D."/>
            <person name="Feldgarden M."/>
            <person name="Gevers D."/>
            <person name="Finegold S.M."/>
            <person name="Summanen P.H."/>
            <person name="Molitoris D.R."/>
            <person name="Song M."/>
            <person name="Daigneault M."/>
            <person name="Allen-Vercoe E."/>
            <person name="Young S.K."/>
            <person name="Zeng Q."/>
            <person name="Gargeya S."/>
            <person name="Fitzgerald M."/>
            <person name="Haas B."/>
            <person name="Abouelleil A."/>
            <person name="Alvarado L."/>
            <person name="Arachchi H.M."/>
            <person name="Berlin A."/>
            <person name="Brown A."/>
            <person name="Chapman S.B."/>
            <person name="Chen Z."/>
            <person name="Dunbar C."/>
            <person name="Freedman E."/>
            <person name="Gearin G."/>
            <person name="Gellesch M."/>
            <person name="Goldberg J."/>
            <person name="Griggs A."/>
            <person name="Gujja S."/>
            <person name="Heiman D."/>
            <person name="Howarth C."/>
            <person name="Larson L."/>
            <person name="Lui A."/>
            <person name="MacDonald P.J.P."/>
            <person name="Montmayeur A."/>
            <person name="Murphy C."/>
            <person name="Neiman D."/>
            <person name="Pearson M."/>
            <person name="Priest M."/>
            <person name="Roberts A."/>
            <person name="Saif S."/>
            <person name="Shea T."/>
            <person name="Shenoy N."/>
            <person name="Sisk P."/>
            <person name="Stolte C."/>
            <person name="Sykes S."/>
            <person name="Wortman J."/>
            <person name="Nusbaum C."/>
            <person name="Birren B."/>
        </authorList>
    </citation>
    <scope>NUCLEOTIDE SEQUENCE [LARGE SCALE GENOMIC DNA]</scope>
    <source>
        <strain evidence="9 10">WAL-18680</strain>
    </source>
</reference>
<dbReference type="InterPro" id="IPR035906">
    <property type="entry name" value="MetI-like_sf"/>
</dbReference>
<evidence type="ECO:0000256" key="3">
    <source>
        <dbReference type="ARBA" id="ARBA00022475"/>
    </source>
</evidence>
<dbReference type="HOGENOM" id="CLU_016047_1_2_9"/>
<evidence type="ECO:0000256" key="1">
    <source>
        <dbReference type="ARBA" id="ARBA00004651"/>
    </source>
</evidence>
<dbReference type="OrthoDB" id="156617at2"/>
<proteinExistence type="inferred from homology"/>
<comment type="subcellular location">
    <subcellularLocation>
        <location evidence="1 7">Cell membrane</location>
        <topology evidence="1 7">Multi-pass membrane protein</topology>
    </subcellularLocation>
</comment>
<feature type="transmembrane region" description="Helical" evidence="7">
    <location>
        <begin position="110"/>
        <end position="131"/>
    </location>
</feature>
<evidence type="ECO:0000256" key="6">
    <source>
        <dbReference type="ARBA" id="ARBA00023136"/>
    </source>
</evidence>
<keyword evidence="5 7" id="KW-1133">Transmembrane helix</keyword>
<feature type="transmembrane region" description="Helical" evidence="7">
    <location>
        <begin position="78"/>
        <end position="98"/>
    </location>
</feature>
<dbReference type="SUPFAM" id="SSF161098">
    <property type="entry name" value="MetI-like"/>
    <property type="match status" value="1"/>
</dbReference>
<feature type="transmembrane region" description="Helical" evidence="7">
    <location>
        <begin position="14"/>
        <end position="36"/>
    </location>
</feature>
<dbReference type="AlphaFoldDB" id="G5I9I1"/>
<keyword evidence="4 7" id="KW-0812">Transmembrane</keyword>
<organism evidence="9 10">
    <name type="scientific">Hungatella hathewayi WAL-18680</name>
    <dbReference type="NCBI Taxonomy" id="742737"/>
    <lineage>
        <taxon>Bacteria</taxon>
        <taxon>Bacillati</taxon>
        <taxon>Bacillota</taxon>
        <taxon>Clostridia</taxon>
        <taxon>Lachnospirales</taxon>
        <taxon>Lachnospiraceae</taxon>
        <taxon>Hungatella</taxon>
    </lineage>
</organism>
<feature type="transmembrane region" description="Helical" evidence="7">
    <location>
        <begin position="143"/>
        <end position="164"/>
    </location>
</feature>
<keyword evidence="2 7" id="KW-0813">Transport</keyword>
<evidence type="ECO:0000256" key="4">
    <source>
        <dbReference type="ARBA" id="ARBA00022692"/>
    </source>
</evidence>
<dbReference type="PROSITE" id="PS50928">
    <property type="entry name" value="ABC_TM1"/>
    <property type="match status" value="1"/>
</dbReference>
<evidence type="ECO:0000313" key="9">
    <source>
        <dbReference type="EMBL" id="EHI61720.1"/>
    </source>
</evidence>
<gene>
    <name evidence="9" type="ORF">HMPREF9473_00171</name>
</gene>
<keyword evidence="6 7" id="KW-0472">Membrane</keyword>
<dbReference type="GO" id="GO:0055085">
    <property type="term" value="P:transmembrane transport"/>
    <property type="evidence" value="ECO:0007669"/>
    <property type="project" value="InterPro"/>
</dbReference>
<feature type="domain" description="ABC transmembrane type-1" evidence="8">
    <location>
        <begin position="74"/>
        <end position="265"/>
    </location>
</feature>
<evidence type="ECO:0000256" key="2">
    <source>
        <dbReference type="ARBA" id="ARBA00022448"/>
    </source>
</evidence>
<feature type="transmembrane region" description="Helical" evidence="7">
    <location>
        <begin position="240"/>
        <end position="264"/>
    </location>
</feature>
<keyword evidence="10" id="KW-1185">Reference proteome</keyword>
<dbReference type="Gene3D" id="1.10.3720.10">
    <property type="entry name" value="MetI-like"/>
    <property type="match status" value="1"/>
</dbReference>
<dbReference type="Pfam" id="PF00528">
    <property type="entry name" value="BPD_transp_1"/>
    <property type="match status" value="1"/>
</dbReference>
<sequence>MNNKRRKTIKWSKWMVLLLACIWAFITIFPFFFMVLSSFKQSSEMFMNGVFSLPEHFSLANYAEVLERRFGIYFKNSGLTLLLSLVGILVISSLASYVFARLESKWTNRLLAVVVACMSIPIHIAFIPVFILTQKFHTYDTIFGLVGPYIAFYLPISIFILSGFMKGIPKELEEAALIDGCSYYQIFARIILPLSKPGIATIAIYDSVYIWNEFSFALILTSSMKSKTLPLAISDFKGEYTMNVPLIMTVLTLCAIPMIIAFCIGQDKLVKGMMAGAVKG</sequence>